<dbReference type="InterPro" id="IPR023404">
    <property type="entry name" value="rSAM_horseshoe"/>
</dbReference>
<proteinExistence type="inferred from homology"/>
<dbReference type="SMART" id="SM00729">
    <property type="entry name" value="Elp3"/>
    <property type="match status" value="1"/>
</dbReference>
<dbReference type="SFLD" id="SFLDF00562">
    <property type="entry name" value="HemN-like__clustered_with_heat"/>
    <property type="match status" value="1"/>
</dbReference>
<comment type="function">
    <text evidence="4">May be a heme chaperone, appears to bind heme. Homologous bacterial proteins do not have oxygen-independent coproporphyrinogen-III oxidase activity. Binds 1 [4Fe-4S] cluster. The cluster is coordinated with 3 cysteines and an exchangeable S-adenosyl-L-methionine.</text>
</comment>
<dbReference type="PANTHER" id="PTHR13932">
    <property type="entry name" value="COPROPORPHYRINIGEN III OXIDASE"/>
    <property type="match status" value="1"/>
</dbReference>
<organism evidence="6 7">
    <name type="scientific">Discostella pseudostelligera</name>
    <dbReference type="NCBI Taxonomy" id="259834"/>
    <lineage>
        <taxon>Eukaryota</taxon>
        <taxon>Sar</taxon>
        <taxon>Stramenopiles</taxon>
        <taxon>Ochrophyta</taxon>
        <taxon>Bacillariophyta</taxon>
        <taxon>Coscinodiscophyceae</taxon>
        <taxon>Thalassiosirophycidae</taxon>
        <taxon>Stephanodiscales</taxon>
        <taxon>Stephanodiscaceae</taxon>
        <taxon>Discostella</taxon>
    </lineage>
</organism>
<evidence type="ECO:0000259" key="5">
    <source>
        <dbReference type="PROSITE" id="PS51918"/>
    </source>
</evidence>
<dbReference type="PROSITE" id="PS51918">
    <property type="entry name" value="RADICAL_SAM"/>
    <property type="match status" value="1"/>
</dbReference>
<evidence type="ECO:0000313" key="7">
    <source>
        <dbReference type="Proteomes" id="UP001530293"/>
    </source>
</evidence>
<comment type="caution">
    <text evidence="6">The sequence shown here is derived from an EMBL/GenBank/DDBJ whole genome shotgun (WGS) entry which is preliminary data.</text>
</comment>
<dbReference type="Proteomes" id="UP001530293">
    <property type="component" value="Unassembled WGS sequence"/>
</dbReference>
<dbReference type="InterPro" id="IPR058240">
    <property type="entry name" value="rSAM_sf"/>
</dbReference>
<evidence type="ECO:0000256" key="1">
    <source>
        <dbReference type="ARBA" id="ARBA00006100"/>
    </source>
</evidence>
<name>A0ABD3M3V1_9STRA</name>
<dbReference type="SUPFAM" id="SSF102114">
    <property type="entry name" value="Radical SAM enzymes"/>
    <property type="match status" value="1"/>
</dbReference>
<gene>
    <name evidence="6" type="ORF">ACHAWU_005272</name>
</gene>
<dbReference type="EMBL" id="JALLBG020000227">
    <property type="protein sequence ID" value="KAL3758686.1"/>
    <property type="molecule type" value="Genomic_DNA"/>
</dbReference>
<dbReference type="InterPro" id="IPR007197">
    <property type="entry name" value="rSAM"/>
</dbReference>
<dbReference type="AlphaFoldDB" id="A0ABD3M3V1"/>
<dbReference type="SFLD" id="SFLDS00029">
    <property type="entry name" value="Radical_SAM"/>
    <property type="match status" value="1"/>
</dbReference>
<evidence type="ECO:0000256" key="4">
    <source>
        <dbReference type="ARBA" id="ARBA00045130"/>
    </source>
</evidence>
<dbReference type="PANTHER" id="PTHR13932:SF5">
    <property type="entry name" value="RADICAL S-ADENOSYL METHIONINE DOMAIN-CONTAINING PROTEIN 1, MITOCHONDRIAL"/>
    <property type="match status" value="1"/>
</dbReference>
<dbReference type="Gene3D" id="3.80.30.20">
    <property type="entry name" value="tm_1862 like domain"/>
    <property type="match status" value="1"/>
</dbReference>
<dbReference type="InterPro" id="IPR006638">
    <property type="entry name" value="Elp3/MiaA/NifB-like_rSAM"/>
</dbReference>
<sequence length="508" mass="57537">MVVAIRWRRCILFLFVLGLPTAASSPLLLLAFCSPLQRRSTKKISTVHHHLKHDNNDDDTSFGLYVHIPYCRRRCNYCDFAITPIGANHGNDETRSDGFRKLDAKYKTAILNEIDVIQSTCNHQQETIRLRSIYFGGGTPSLAPLSTLQAILDKIVNSEDSIFILNEDAEITIEMDPGTFDLPYLIAIKEMGFNRISLGVQSFDDDILSTMGRVHRSVDVYSSIEMIQQIYGEYANYSIDLISGVPGLTLAGWTDTLYKAVRLRPRPMHLSLYDLQLEKGTSFGKWYKNAVDMDDARDVLFDKSSSAHPTLPSVEDCAFMYCYGSGYLRSKNYDHYEISSYAYTTPDGTLHRSKHNSNYWGYGAQWYAVGMGSTSNINGVRFARPRALADYVLWTDGLKKDQSELPPWLYKDIGEELDDIDDDLLDVIMTRLRTSEGLDLDWVAQHDNYGDSHVKEILRGFQLALDLGLGRRIDGRNGTYGFIKLSDPKGFIFSNNIISNIFLSLSEM</sequence>
<feature type="domain" description="Radical SAM core" evidence="5">
    <location>
        <begin position="56"/>
        <end position="315"/>
    </location>
</feature>
<protein>
    <recommendedName>
        <fullName evidence="2">Radical S-adenosyl methionine domain-containing protein 1, mitochondrial</fullName>
    </recommendedName>
    <alternativeName>
        <fullName evidence="3">Putative heme chaperone</fullName>
    </alternativeName>
</protein>
<accession>A0ABD3M3V1</accession>
<dbReference type="InterPro" id="IPR004559">
    <property type="entry name" value="HemW-like"/>
</dbReference>
<keyword evidence="7" id="KW-1185">Reference proteome</keyword>
<comment type="similarity">
    <text evidence="1">Belongs to the anaerobic coproporphyrinogen-III oxidase family. HemW subfamily.</text>
</comment>
<evidence type="ECO:0000256" key="2">
    <source>
        <dbReference type="ARBA" id="ARBA00014678"/>
    </source>
</evidence>
<reference evidence="6 7" key="1">
    <citation type="submission" date="2024-10" db="EMBL/GenBank/DDBJ databases">
        <title>Updated reference genomes for cyclostephanoid diatoms.</title>
        <authorList>
            <person name="Roberts W.R."/>
            <person name="Alverson A.J."/>
        </authorList>
    </citation>
    <scope>NUCLEOTIDE SEQUENCE [LARGE SCALE GENOMIC DNA]</scope>
    <source>
        <strain evidence="6 7">AJA232-27</strain>
    </source>
</reference>
<dbReference type="Pfam" id="PF04055">
    <property type="entry name" value="Radical_SAM"/>
    <property type="match status" value="1"/>
</dbReference>
<evidence type="ECO:0000256" key="3">
    <source>
        <dbReference type="ARBA" id="ARBA00033094"/>
    </source>
</evidence>
<dbReference type="SFLD" id="SFLDG01065">
    <property type="entry name" value="anaerobic_coproporphyrinogen-I"/>
    <property type="match status" value="1"/>
</dbReference>
<evidence type="ECO:0000313" key="6">
    <source>
        <dbReference type="EMBL" id="KAL3758686.1"/>
    </source>
</evidence>
<dbReference type="InterPro" id="IPR034505">
    <property type="entry name" value="Coproporphyrinogen-III_oxidase"/>
</dbReference>